<keyword evidence="2 8" id="KW-0813">Transport</keyword>
<keyword evidence="4" id="KW-0997">Cell inner membrane</keyword>
<dbReference type="PANTHER" id="PTHR43357:SF4">
    <property type="entry name" value="INNER MEMBRANE ABC TRANSPORTER PERMEASE PROTEIN YDCV"/>
    <property type="match status" value="1"/>
</dbReference>
<dbReference type="GO" id="GO:0005886">
    <property type="term" value="C:plasma membrane"/>
    <property type="evidence" value="ECO:0007669"/>
    <property type="project" value="UniProtKB-SubCell"/>
</dbReference>
<dbReference type="InterPro" id="IPR000515">
    <property type="entry name" value="MetI-like"/>
</dbReference>
<evidence type="ECO:0000256" key="1">
    <source>
        <dbReference type="ARBA" id="ARBA00004429"/>
    </source>
</evidence>
<keyword evidence="7 8" id="KW-0472">Membrane</keyword>
<feature type="transmembrane region" description="Helical" evidence="8">
    <location>
        <begin position="219"/>
        <end position="236"/>
    </location>
</feature>
<dbReference type="EMBL" id="LJQO01000509">
    <property type="protein sequence ID" value="KPX59353.1"/>
    <property type="molecule type" value="Genomic_DNA"/>
</dbReference>
<evidence type="ECO:0000256" key="7">
    <source>
        <dbReference type="ARBA" id="ARBA00023136"/>
    </source>
</evidence>
<evidence type="ECO:0000256" key="4">
    <source>
        <dbReference type="ARBA" id="ARBA00022519"/>
    </source>
</evidence>
<dbReference type="SUPFAM" id="SSF161098">
    <property type="entry name" value="MetI-like"/>
    <property type="match status" value="1"/>
</dbReference>
<dbReference type="Gene3D" id="1.10.3720.10">
    <property type="entry name" value="MetI-like"/>
    <property type="match status" value="1"/>
</dbReference>
<feature type="transmembrane region" description="Helical" evidence="8">
    <location>
        <begin position="276"/>
        <end position="299"/>
    </location>
</feature>
<dbReference type="PATRIC" id="fig|251724.3.peg.5459"/>
<evidence type="ECO:0000256" key="6">
    <source>
        <dbReference type="ARBA" id="ARBA00022989"/>
    </source>
</evidence>
<organism evidence="10 11">
    <name type="scientific">Pseudomonas amygdali pv. photiniae</name>
    <dbReference type="NCBI Taxonomy" id="251724"/>
    <lineage>
        <taxon>Bacteria</taxon>
        <taxon>Pseudomonadati</taxon>
        <taxon>Pseudomonadota</taxon>
        <taxon>Gammaproteobacteria</taxon>
        <taxon>Pseudomonadales</taxon>
        <taxon>Pseudomonadaceae</taxon>
        <taxon>Pseudomonas</taxon>
        <taxon>Pseudomonas amygdali</taxon>
    </lineage>
</organism>
<dbReference type="InterPro" id="IPR035906">
    <property type="entry name" value="MetI-like_sf"/>
</dbReference>
<accession>A0A0P9TQ29</accession>
<dbReference type="GO" id="GO:0055085">
    <property type="term" value="P:transmembrane transport"/>
    <property type="evidence" value="ECO:0007669"/>
    <property type="project" value="InterPro"/>
</dbReference>
<dbReference type="PANTHER" id="PTHR43357">
    <property type="entry name" value="INNER MEMBRANE ABC TRANSPORTER PERMEASE PROTEIN YDCV"/>
    <property type="match status" value="1"/>
</dbReference>
<proteinExistence type="inferred from homology"/>
<keyword evidence="6 8" id="KW-1133">Transmembrane helix</keyword>
<dbReference type="AlphaFoldDB" id="A0A0P9TQ29"/>
<keyword evidence="3" id="KW-1003">Cell membrane</keyword>
<evidence type="ECO:0000256" key="8">
    <source>
        <dbReference type="RuleBase" id="RU363032"/>
    </source>
</evidence>
<feature type="domain" description="ABC transmembrane type-1" evidence="9">
    <location>
        <begin position="151"/>
        <end position="341"/>
    </location>
</feature>
<comment type="similarity">
    <text evidence="8">Belongs to the binding-protein-dependent transport system permease family.</text>
</comment>
<comment type="subcellular location">
    <subcellularLocation>
        <location evidence="1">Cell inner membrane</location>
        <topology evidence="1">Multi-pass membrane protein</topology>
    </subcellularLocation>
    <subcellularLocation>
        <location evidence="8">Cell membrane</location>
        <topology evidence="8">Multi-pass membrane protein</topology>
    </subcellularLocation>
</comment>
<dbReference type="Pfam" id="PF00528">
    <property type="entry name" value="BPD_transp_1"/>
    <property type="match status" value="1"/>
</dbReference>
<comment type="caution">
    <text evidence="10">The sequence shown here is derived from an EMBL/GenBank/DDBJ whole genome shotgun (WGS) entry which is preliminary data.</text>
</comment>
<dbReference type="Proteomes" id="UP000050469">
    <property type="component" value="Unassembled WGS sequence"/>
</dbReference>
<keyword evidence="5 8" id="KW-0812">Transmembrane</keyword>
<evidence type="ECO:0000256" key="5">
    <source>
        <dbReference type="ARBA" id="ARBA00022692"/>
    </source>
</evidence>
<protein>
    <submittedName>
        <fullName evidence="10">ABC transporter permease</fullName>
    </submittedName>
</protein>
<evidence type="ECO:0000313" key="11">
    <source>
        <dbReference type="Proteomes" id="UP000050469"/>
    </source>
</evidence>
<name>A0A0P9TQ29_PSEA0</name>
<dbReference type="CDD" id="cd06261">
    <property type="entry name" value="TM_PBP2"/>
    <property type="match status" value="1"/>
</dbReference>
<evidence type="ECO:0000256" key="3">
    <source>
        <dbReference type="ARBA" id="ARBA00022475"/>
    </source>
</evidence>
<reference evidence="10 11" key="1">
    <citation type="submission" date="2015-09" db="EMBL/GenBank/DDBJ databases">
        <title>Genome announcement of multiple Pseudomonas syringae strains.</title>
        <authorList>
            <person name="Thakur S."/>
            <person name="Wang P.W."/>
            <person name="Gong Y."/>
            <person name="Weir B.S."/>
            <person name="Guttman D.S."/>
        </authorList>
    </citation>
    <scope>NUCLEOTIDE SEQUENCE [LARGE SCALE GENOMIC DNA]</scope>
    <source>
        <strain evidence="10 11">ICMP7840</strain>
    </source>
</reference>
<dbReference type="PROSITE" id="PS50928">
    <property type="entry name" value="ABC_TM1"/>
    <property type="match status" value="1"/>
</dbReference>
<evidence type="ECO:0000259" key="9">
    <source>
        <dbReference type="PROSITE" id="PS50928"/>
    </source>
</evidence>
<evidence type="ECO:0000256" key="2">
    <source>
        <dbReference type="ARBA" id="ARBA00022448"/>
    </source>
</evidence>
<evidence type="ECO:0000313" key="10">
    <source>
        <dbReference type="EMBL" id="KPX59353.1"/>
    </source>
</evidence>
<feature type="transmembrane region" description="Helical" evidence="8">
    <location>
        <begin position="97"/>
        <end position="120"/>
    </location>
</feature>
<feature type="transmembrane region" description="Helical" evidence="8">
    <location>
        <begin position="189"/>
        <end position="213"/>
    </location>
</feature>
<feature type="transmembrane region" description="Helical" evidence="8">
    <location>
        <begin position="323"/>
        <end position="344"/>
    </location>
</feature>
<gene>
    <name evidence="10" type="ORF">ALO53_05397</name>
</gene>
<sequence>MAGGVRCNRSGAGTRAGVLRCDLLRHVDGRIRYCIYAWYAPERHAGGDLQRVHQLRQLHRSRRAVGDPRASDMGGAVAGPSHGRDIRGCPLKRSPLFAAQLAFTLLVCAFMLVPVVLSLLAGLTRNYFLGLSSGLTFDWLVQVWQAYSPTVWLSLQLAVACAICVCLVGVPAAYALVRMNNRFSRAFEELMVLPVAMPGLASALALLLTYGQFGSFRSSWLFILVGHVLFTLPFLVRPVMAVMQRQQLPVLEEAAASLGAGPIKRFFSVVVPNCRAGILAGVLMVVTLSLGEFNLTWMLHTPMTKTLPVGLADSYASARLEVASAYTLLFLLLIVPLLIALQAISARLARGESR</sequence>
<feature type="transmembrane region" description="Helical" evidence="8">
    <location>
        <begin position="153"/>
        <end position="177"/>
    </location>
</feature>